<keyword evidence="2" id="KW-0547">Nucleotide-binding</keyword>
<proteinExistence type="predicted"/>
<evidence type="ECO:0000256" key="2">
    <source>
        <dbReference type="ARBA" id="ARBA00022741"/>
    </source>
</evidence>
<evidence type="ECO:0000259" key="4">
    <source>
        <dbReference type="PROSITE" id="PS50011"/>
    </source>
</evidence>
<organism evidence="5 6">
    <name type="scientific">Phascolarctos cinereus</name>
    <name type="common">Koala</name>
    <dbReference type="NCBI Taxonomy" id="38626"/>
    <lineage>
        <taxon>Eukaryota</taxon>
        <taxon>Metazoa</taxon>
        <taxon>Chordata</taxon>
        <taxon>Craniata</taxon>
        <taxon>Vertebrata</taxon>
        <taxon>Euteleostomi</taxon>
        <taxon>Mammalia</taxon>
        <taxon>Metatheria</taxon>
        <taxon>Diprotodontia</taxon>
        <taxon>Phascolarctidae</taxon>
        <taxon>Phascolarctos</taxon>
    </lineage>
</organism>
<evidence type="ECO:0000256" key="1">
    <source>
        <dbReference type="ARBA" id="ARBA00012513"/>
    </source>
</evidence>
<accession>A0A6P5IYX8</accession>
<dbReference type="GO" id="GO:0005524">
    <property type="term" value="F:ATP binding"/>
    <property type="evidence" value="ECO:0007669"/>
    <property type="project" value="UniProtKB-KW"/>
</dbReference>
<protein>
    <recommendedName>
        <fullName evidence="1">non-specific serine/threonine protein kinase</fullName>
        <ecNumber evidence="1">2.7.11.1</ecNumber>
    </recommendedName>
</protein>
<name>A0A6P5IYX8_PHACI</name>
<dbReference type="InterPro" id="IPR051931">
    <property type="entry name" value="PAK3-like"/>
</dbReference>
<dbReference type="InterPro" id="IPR011009">
    <property type="entry name" value="Kinase-like_dom_sf"/>
</dbReference>
<sequence length="111" mass="12591">MGIAVIEMIDGRPPYFTQNPYEAMHKIYDGLPPRPKALHKVSSGLQGLLHSMLIREPSQRATAEDLLVHPFLQLAGPPECMIPLLKKRYTPLTATSCWERTFSYLTQIKMP</sequence>
<dbReference type="InterPro" id="IPR000719">
    <property type="entry name" value="Prot_kinase_dom"/>
</dbReference>
<dbReference type="EC" id="2.7.11.1" evidence="1"/>
<dbReference type="Proteomes" id="UP000515140">
    <property type="component" value="Unplaced"/>
</dbReference>
<gene>
    <name evidence="6" type="primary">LOC110195670</name>
</gene>
<dbReference type="InParanoid" id="A0A6P5IYX8"/>
<evidence type="ECO:0000256" key="3">
    <source>
        <dbReference type="ARBA" id="ARBA00022840"/>
    </source>
</evidence>
<evidence type="ECO:0000313" key="5">
    <source>
        <dbReference type="Proteomes" id="UP000515140"/>
    </source>
</evidence>
<dbReference type="RefSeq" id="XP_020824151.1">
    <property type="nucleotide sequence ID" value="XM_020968492.1"/>
</dbReference>
<keyword evidence="5" id="KW-1185">Reference proteome</keyword>
<dbReference type="Gene3D" id="1.10.510.10">
    <property type="entry name" value="Transferase(Phosphotransferase) domain 1"/>
    <property type="match status" value="1"/>
</dbReference>
<dbReference type="GeneID" id="110195670"/>
<dbReference type="AlphaFoldDB" id="A0A6P5IYX8"/>
<dbReference type="PANTHER" id="PTHR45832:SF4">
    <property type="entry name" value="NON-SPECIFIC SERINE_THREONINE PROTEIN KINASE"/>
    <property type="match status" value="1"/>
</dbReference>
<dbReference type="SUPFAM" id="SSF56112">
    <property type="entry name" value="Protein kinase-like (PK-like)"/>
    <property type="match status" value="1"/>
</dbReference>
<evidence type="ECO:0000313" key="6">
    <source>
        <dbReference type="RefSeq" id="XP_020824151.1"/>
    </source>
</evidence>
<feature type="domain" description="Protein kinase" evidence="4">
    <location>
        <begin position="1"/>
        <end position="72"/>
    </location>
</feature>
<reference evidence="6" key="1">
    <citation type="submission" date="2025-08" db="UniProtKB">
        <authorList>
            <consortium name="RefSeq"/>
        </authorList>
    </citation>
    <scope>IDENTIFICATION</scope>
    <source>
        <tissue evidence="6">Spleen</tissue>
    </source>
</reference>
<dbReference type="PROSITE" id="PS50011">
    <property type="entry name" value="PROTEIN_KINASE_DOM"/>
    <property type="match status" value="1"/>
</dbReference>
<keyword evidence="3" id="KW-0067">ATP-binding</keyword>
<dbReference type="KEGG" id="pcw:110195670"/>
<dbReference type="GO" id="GO:0004674">
    <property type="term" value="F:protein serine/threonine kinase activity"/>
    <property type="evidence" value="ECO:0007669"/>
    <property type="project" value="UniProtKB-EC"/>
</dbReference>
<dbReference type="PANTHER" id="PTHR45832">
    <property type="entry name" value="SERINE/THREONINE-PROTEIN KINASE SAMKA-RELATED-RELATED"/>
    <property type="match status" value="1"/>
</dbReference>